<dbReference type="Proteomes" id="UP001050691">
    <property type="component" value="Unassembled WGS sequence"/>
</dbReference>
<gene>
    <name evidence="3" type="ORF">Clacol_007848</name>
</gene>
<dbReference type="EMBL" id="BPWL01000009">
    <property type="protein sequence ID" value="GJJ13592.1"/>
    <property type="molecule type" value="Genomic_DNA"/>
</dbReference>
<feature type="transmembrane region" description="Helical" evidence="2">
    <location>
        <begin position="137"/>
        <end position="165"/>
    </location>
</feature>
<keyword evidence="4" id="KW-1185">Reference proteome</keyword>
<dbReference type="AlphaFoldDB" id="A0AAV5AG19"/>
<dbReference type="PANTHER" id="PTHR40465:SF1">
    <property type="entry name" value="DUF6534 DOMAIN-CONTAINING PROTEIN"/>
    <property type="match status" value="1"/>
</dbReference>
<proteinExistence type="predicted"/>
<feature type="transmembrane region" description="Helical" evidence="2">
    <location>
        <begin position="66"/>
        <end position="87"/>
    </location>
</feature>
<keyword evidence="2" id="KW-0812">Transmembrane</keyword>
<feature type="transmembrane region" description="Helical" evidence="2">
    <location>
        <begin position="99"/>
        <end position="125"/>
    </location>
</feature>
<comment type="caution">
    <text evidence="3">The sequence shown here is derived from an EMBL/GenBank/DDBJ whole genome shotgun (WGS) entry which is preliminary data.</text>
</comment>
<feature type="compositionally biased region" description="Polar residues" evidence="1">
    <location>
        <begin position="247"/>
        <end position="256"/>
    </location>
</feature>
<sequence>MSLAANVEPSNIPELPPGTSLAGNLQGTFGLVVVAVIISAFLTGILTLQTYTYYSSFPKDSLFRKIMVALIYLLDFGQFYCITDYTWWYLRIWALDGKLRYLCTPIIFLIALEFAFGIIGGNLGIRVRPFAAISTHGFNAAVVAIWLGSGVAADVALAAALSYILQTSRTGIHRTDNLITKLMIWSVTSYNRRATLRIQEASDIITTTGIVVRTDRTTDANDVDLRSSSPGQESTLVPTRTEPKPSSDVQNDGSSD</sequence>
<evidence type="ECO:0000256" key="2">
    <source>
        <dbReference type="SAM" id="Phobius"/>
    </source>
</evidence>
<keyword evidence="2" id="KW-0472">Membrane</keyword>
<reference evidence="3" key="1">
    <citation type="submission" date="2021-10" db="EMBL/GenBank/DDBJ databases">
        <title>De novo Genome Assembly of Clathrus columnatus (Basidiomycota, Fungi) Using Illumina and Nanopore Sequence Data.</title>
        <authorList>
            <person name="Ogiso-Tanaka E."/>
            <person name="Itagaki H."/>
            <person name="Hosoya T."/>
            <person name="Hosaka K."/>
        </authorList>
    </citation>
    <scope>NUCLEOTIDE SEQUENCE</scope>
    <source>
        <strain evidence="3">MO-923</strain>
    </source>
</reference>
<keyword evidence="2" id="KW-1133">Transmembrane helix</keyword>
<organism evidence="3 4">
    <name type="scientific">Clathrus columnatus</name>
    <dbReference type="NCBI Taxonomy" id="1419009"/>
    <lineage>
        <taxon>Eukaryota</taxon>
        <taxon>Fungi</taxon>
        <taxon>Dikarya</taxon>
        <taxon>Basidiomycota</taxon>
        <taxon>Agaricomycotina</taxon>
        <taxon>Agaricomycetes</taxon>
        <taxon>Phallomycetidae</taxon>
        <taxon>Phallales</taxon>
        <taxon>Clathraceae</taxon>
        <taxon>Clathrus</taxon>
    </lineage>
</organism>
<evidence type="ECO:0000313" key="4">
    <source>
        <dbReference type="Proteomes" id="UP001050691"/>
    </source>
</evidence>
<name>A0AAV5AG19_9AGAM</name>
<protein>
    <submittedName>
        <fullName evidence="3">Uncharacterized protein</fullName>
    </submittedName>
</protein>
<feature type="region of interest" description="Disordered" evidence="1">
    <location>
        <begin position="221"/>
        <end position="256"/>
    </location>
</feature>
<feature type="transmembrane region" description="Helical" evidence="2">
    <location>
        <begin position="29"/>
        <end position="54"/>
    </location>
</feature>
<accession>A0AAV5AG19</accession>
<dbReference type="PANTHER" id="PTHR40465">
    <property type="entry name" value="CHROMOSOME 1, WHOLE GENOME SHOTGUN SEQUENCE"/>
    <property type="match status" value="1"/>
</dbReference>
<evidence type="ECO:0000256" key="1">
    <source>
        <dbReference type="SAM" id="MobiDB-lite"/>
    </source>
</evidence>
<feature type="compositionally biased region" description="Polar residues" evidence="1">
    <location>
        <begin position="226"/>
        <end position="238"/>
    </location>
</feature>
<evidence type="ECO:0000313" key="3">
    <source>
        <dbReference type="EMBL" id="GJJ13592.1"/>
    </source>
</evidence>